<organism evidence="1 2">
    <name type="scientific">Mollisia scopiformis</name>
    <name type="common">Conifer needle endophyte fungus</name>
    <name type="synonym">Phialocephala scopiformis</name>
    <dbReference type="NCBI Taxonomy" id="149040"/>
    <lineage>
        <taxon>Eukaryota</taxon>
        <taxon>Fungi</taxon>
        <taxon>Dikarya</taxon>
        <taxon>Ascomycota</taxon>
        <taxon>Pezizomycotina</taxon>
        <taxon>Leotiomycetes</taxon>
        <taxon>Helotiales</taxon>
        <taxon>Mollisiaceae</taxon>
        <taxon>Mollisia</taxon>
    </lineage>
</organism>
<evidence type="ECO:0000313" key="2">
    <source>
        <dbReference type="Proteomes" id="UP000070700"/>
    </source>
</evidence>
<reference evidence="1 2" key="1">
    <citation type="submission" date="2015-10" db="EMBL/GenBank/DDBJ databases">
        <title>Full genome of DAOMC 229536 Phialocephala scopiformis, a fungal endophyte of spruce producing the potent anti-insectan compound rugulosin.</title>
        <authorList>
            <consortium name="DOE Joint Genome Institute"/>
            <person name="Walker A.K."/>
            <person name="Frasz S.L."/>
            <person name="Seifert K.A."/>
            <person name="Miller J.D."/>
            <person name="Mondo S.J."/>
            <person name="Labutti K."/>
            <person name="Lipzen A."/>
            <person name="Dockter R."/>
            <person name="Kennedy M."/>
            <person name="Grigoriev I.V."/>
            <person name="Spatafora J.W."/>
        </authorList>
    </citation>
    <scope>NUCLEOTIDE SEQUENCE [LARGE SCALE GENOMIC DNA]</scope>
    <source>
        <strain evidence="1 2">CBS 120377</strain>
    </source>
</reference>
<dbReference type="KEGG" id="psco:LY89DRAFT_225614"/>
<dbReference type="GeneID" id="28815710"/>
<evidence type="ECO:0000313" key="1">
    <source>
        <dbReference type="EMBL" id="KUJ11433.1"/>
    </source>
</evidence>
<sequence>MFLGMKSYITVWTWVEIELPSTFSDGKRESEKADQLYFRLPKKKKAGCLGYI</sequence>
<gene>
    <name evidence="1" type="ORF">LY89DRAFT_225614</name>
</gene>
<protein>
    <submittedName>
        <fullName evidence="1">Uncharacterized protein</fullName>
    </submittedName>
</protein>
<dbReference type="InParanoid" id="A0A194WTZ9"/>
<dbReference type="Proteomes" id="UP000070700">
    <property type="component" value="Unassembled WGS sequence"/>
</dbReference>
<dbReference type="AlphaFoldDB" id="A0A194WTZ9"/>
<dbReference type="RefSeq" id="XP_018065788.1">
    <property type="nucleotide sequence ID" value="XM_018205984.1"/>
</dbReference>
<proteinExistence type="predicted"/>
<name>A0A194WTZ9_MOLSC</name>
<dbReference type="EMBL" id="KQ947426">
    <property type="protein sequence ID" value="KUJ11433.1"/>
    <property type="molecule type" value="Genomic_DNA"/>
</dbReference>
<keyword evidence="2" id="KW-1185">Reference proteome</keyword>
<accession>A0A194WTZ9</accession>